<protein>
    <submittedName>
        <fullName evidence="1">Uncharacterized protein</fullName>
    </submittedName>
</protein>
<dbReference type="EMBL" id="NMUL01000087">
    <property type="protein sequence ID" value="OXM59302.1"/>
    <property type="molecule type" value="Genomic_DNA"/>
</dbReference>
<evidence type="ECO:0000313" key="2">
    <source>
        <dbReference type="Proteomes" id="UP000215199"/>
    </source>
</evidence>
<dbReference type="Proteomes" id="UP000215199">
    <property type="component" value="Unassembled WGS sequence"/>
</dbReference>
<dbReference type="AlphaFoldDB" id="A0A229SK44"/>
<sequence>MRLRVCAQRSVEQSDRARIWCSVVLPPADQDGVQEGQCSVGVIPGTDYLFGLVQDHRGEFRFKVT</sequence>
<accession>A0A229SK44</accession>
<keyword evidence="2" id="KW-1185">Reference proteome</keyword>
<evidence type="ECO:0000313" key="1">
    <source>
        <dbReference type="EMBL" id="OXM59302.1"/>
    </source>
</evidence>
<proteinExistence type="predicted"/>
<comment type="caution">
    <text evidence="1">The sequence shown here is derived from an EMBL/GenBank/DDBJ whole genome shotgun (WGS) entry which is preliminary data.</text>
</comment>
<organism evidence="1 2">
    <name type="scientific">Amycolatopsis vastitatis</name>
    <dbReference type="NCBI Taxonomy" id="1905142"/>
    <lineage>
        <taxon>Bacteria</taxon>
        <taxon>Bacillati</taxon>
        <taxon>Actinomycetota</taxon>
        <taxon>Actinomycetes</taxon>
        <taxon>Pseudonocardiales</taxon>
        <taxon>Pseudonocardiaceae</taxon>
        <taxon>Amycolatopsis</taxon>
    </lineage>
</organism>
<name>A0A229SK44_9PSEU</name>
<gene>
    <name evidence="1" type="ORF">CF165_48325</name>
</gene>
<reference evidence="2" key="1">
    <citation type="submission" date="2017-07" db="EMBL/GenBank/DDBJ databases">
        <title>Comparative genome mining reveals phylogenetic distribution patterns of secondary metabolites in Amycolatopsis.</title>
        <authorList>
            <person name="Adamek M."/>
            <person name="Alanjary M."/>
            <person name="Sales-Ortells H."/>
            <person name="Goodfellow M."/>
            <person name="Bull A.T."/>
            <person name="Kalinowski J."/>
            <person name="Ziemert N."/>
        </authorList>
    </citation>
    <scope>NUCLEOTIDE SEQUENCE [LARGE SCALE GENOMIC DNA]</scope>
    <source>
        <strain evidence="2">H5</strain>
    </source>
</reference>